<sequence>MLIFQRRNNHLQFSVADDDLDYLLGVTTQPKVSKPLVATNKNESLRTSKNQNVVSNVNSDGWDDDATGGWDDFGSDAKSWFFTVRKDGVK</sequence>
<reference evidence="1 2" key="2">
    <citation type="submission" date="2018-11" db="EMBL/GenBank/DDBJ databases">
        <authorList>
            <consortium name="Pathogen Informatics"/>
        </authorList>
    </citation>
    <scope>NUCLEOTIDE SEQUENCE [LARGE SCALE GENOMIC DNA]</scope>
</reference>
<evidence type="ECO:0000313" key="1">
    <source>
        <dbReference type="EMBL" id="VDK28505.1"/>
    </source>
</evidence>
<organism evidence="3">
    <name type="scientific">Anisakis simplex</name>
    <name type="common">Herring worm</name>
    <dbReference type="NCBI Taxonomy" id="6269"/>
    <lineage>
        <taxon>Eukaryota</taxon>
        <taxon>Metazoa</taxon>
        <taxon>Ecdysozoa</taxon>
        <taxon>Nematoda</taxon>
        <taxon>Chromadorea</taxon>
        <taxon>Rhabditida</taxon>
        <taxon>Spirurina</taxon>
        <taxon>Ascaridomorpha</taxon>
        <taxon>Ascaridoidea</taxon>
        <taxon>Anisakidae</taxon>
        <taxon>Anisakis</taxon>
        <taxon>Anisakis simplex complex</taxon>
    </lineage>
</organism>
<reference evidence="3" key="1">
    <citation type="submission" date="2017-02" db="UniProtKB">
        <authorList>
            <consortium name="WormBaseParasite"/>
        </authorList>
    </citation>
    <scope>IDENTIFICATION</scope>
</reference>
<gene>
    <name evidence="1" type="ORF">ASIM_LOCUS7094</name>
</gene>
<accession>A0A0M3JI62</accession>
<keyword evidence="2" id="KW-1185">Reference proteome</keyword>
<proteinExistence type="predicted"/>
<evidence type="ECO:0000313" key="2">
    <source>
        <dbReference type="Proteomes" id="UP000267096"/>
    </source>
</evidence>
<evidence type="ECO:0000313" key="3">
    <source>
        <dbReference type="WBParaSite" id="ASIM_0000732701-mRNA-1"/>
    </source>
</evidence>
<name>A0A0M3JI62_ANISI</name>
<dbReference type="AlphaFoldDB" id="A0A0M3JI62"/>
<dbReference type="EMBL" id="UYRR01016551">
    <property type="protein sequence ID" value="VDK28505.1"/>
    <property type="molecule type" value="Genomic_DNA"/>
</dbReference>
<dbReference type="Proteomes" id="UP000267096">
    <property type="component" value="Unassembled WGS sequence"/>
</dbReference>
<dbReference type="WBParaSite" id="ASIM_0000732701-mRNA-1">
    <property type="protein sequence ID" value="ASIM_0000732701-mRNA-1"/>
    <property type="gene ID" value="ASIM_0000732701"/>
</dbReference>
<protein>
    <submittedName>
        <fullName evidence="3">Transcription initiation factor TFIID subunit 1</fullName>
    </submittedName>
</protein>